<evidence type="ECO:0000256" key="1">
    <source>
        <dbReference type="SAM" id="SignalP"/>
    </source>
</evidence>
<reference evidence="2 3" key="1">
    <citation type="submission" date="2016-11" db="EMBL/GenBank/DDBJ databases">
        <title>Whole genomes of Flavobacteriaceae.</title>
        <authorList>
            <person name="Stine C."/>
            <person name="Li C."/>
            <person name="Tadesse D."/>
        </authorList>
    </citation>
    <scope>NUCLEOTIDE SEQUENCE [LARGE SCALE GENOMIC DNA]</scope>
    <source>
        <strain evidence="2 3">DSM 18292</strain>
    </source>
</reference>
<evidence type="ECO:0000313" key="3">
    <source>
        <dbReference type="Proteomes" id="UP000198345"/>
    </source>
</evidence>
<keyword evidence="1" id="KW-0732">Signal</keyword>
<sequence length="154" mass="17898">MRKTILFILFFITTISFAQTKVIAHKSHSGSKSTFSKAYKKNLFDIRNSNFGLPTHHIVILDTVIAIDKSHSILKMRVSIDEYTEQQKRNYKNLDNYKNLGNSNFRYKTTIISDSLFNKKNSVDYIKLAPPYRYPIYFVNPIGSVVFIGFKNPF</sequence>
<dbReference type="EMBL" id="MUGW01000048">
    <property type="protein sequence ID" value="OXA85703.1"/>
    <property type="molecule type" value="Genomic_DNA"/>
</dbReference>
<name>A0A226GUN7_9FLAO</name>
<accession>A0A226GUN7</accession>
<dbReference type="AlphaFoldDB" id="A0A226GUN7"/>
<dbReference type="Proteomes" id="UP000198345">
    <property type="component" value="Unassembled WGS sequence"/>
</dbReference>
<gene>
    <name evidence="2" type="ORF">B0A66_19060</name>
</gene>
<proteinExistence type="predicted"/>
<protein>
    <submittedName>
        <fullName evidence="2">Uncharacterized protein</fullName>
    </submittedName>
</protein>
<evidence type="ECO:0000313" key="2">
    <source>
        <dbReference type="EMBL" id="OXA85703.1"/>
    </source>
</evidence>
<dbReference type="RefSeq" id="WP_089051452.1">
    <property type="nucleotide sequence ID" value="NZ_FXTV01000013.1"/>
</dbReference>
<keyword evidence="3" id="KW-1185">Reference proteome</keyword>
<comment type="caution">
    <text evidence="2">The sequence shown here is derived from an EMBL/GenBank/DDBJ whole genome shotgun (WGS) entry which is preliminary data.</text>
</comment>
<feature type="chain" id="PRO_5013144288" evidence="1">
    <location>
        <begin position="19"/>
        <end position="154"/>
    </location>
</feature>
<dbReference type="OrthoDB" id="1363606at2"/>
<organism evidence="2 3">
    <name type="scientific">Flavobacterium hercynium</name>
    <dbReference type="NCBI Taxonomy" id="387094"/>
    <lineage>
        <taxon>Bacteria</taxon>
        <taxon>Pseudomonadati</taxon>
        <taxon>Bacteroidota</taxon>
        <taxon>Flavobacteriia</taxon>
        <taxon>Flavobacteriales</taxon>
        <taxon>Flavobacteriaceae</taxon>
        <taxon>Flavobacterium</taxon>
    </lineage>
</organism>
<feature type="signal peptide" evidence="1">
    <location>
        <begin position="1"/>
        <end position="18"/>
    </location>
</feature>